<sequence>MRTRLSGERWCWRLESCDGPRRRYRRRRPRRQPPLLSSRGSAHLASAAGMAAALMTLVGFGAVSPGVVFSGMVTKFGLASICGYQTVWGVTPALHSPLMSVTNAISGLTAVGGMVLAGGGLVPGSATQALAALAVLVSAVNIGGGFTITQRMLDMFKRPTDPPEHNGLFALPAAAMLAVYAAGHFTGHTEMESFAYLASSVLCIGAIACLANQRTARLGNTLGLIGVGGGLGATLGALVAAPATYAQILVCLVVGAAAGSAVALHIAITSLPQMVAAFHSLVGLAAVCTSLSSFMAGSGAGHAEGVHLTTTLLGTFIGAVTLTGSAVAFGKLHGLLRSAPLSVWGKNYLNLALLGGSVAAATVFLLQAGGDSPQLGAMMLAAVAGLAGLLGGHMTASIGGADMPVVITLLNSYSGYALCAEGFMLSNDLLTVVGALIGSSGAILLYIMCRAMNRSLANVILGGYESNARGPAAKVEGTHQEVDVAGAAEAILAAKTILIVPGYGLAAASAQYAIAELVRTRREKGAEVKFGIHPVAGRMPGQLNVLLVEAGVPYDVVAEMDEVNPAMESFDLCLVIGANNTVNSAAVEDPNSVIAGMPVIEVWRSKQVVIMKRTMGAGYAGADNPVFYKPNAWMLLGDAKAVCERLKAAILEA</sequence>
<evidence type="ECO:0000256" key="1">
    <source>
        <dbReference type="ARBA" id="ARBA00004429"/>
    </source>
</evidence>
<keyword evidence="16" id="KW-1185">Reference proteome</keyword>
<dbReference type="GO" id="GO:0005743">
    <property type="term" value="C:mitochondrial inner membrane"/>
    <property type="evidence" value="ECO:0007669"/>
    <property type="project" value="TreeGrafter"/>
</dbReference>
<evidence type="ECO:0000256" key="4">
    <source>
        <dbReference type="ARBA" id="ARBA00022519"/>
    </source>
</evidence>
<feature type="transmembrane region" description="Helical" evidence="12">
    <location>
        <begin position="76"/>
        <end position="94"/>
    </location>
</feature>
<proteinExistence type="predicted"/>
<dbReference type="GO" id="GO:0050661">
    <property type="term" value="F:NADP binding"/>
    <property type="evidence" value="ECO:0007669"/>
    <property type="project" value="TreeGrafter"/>
</dbReference>
<feature type="transmembrane region" description="Helical" evidence="12">
    <location>
        <begin position="404"/>
        <end position="423"/>
    </location>
</feature>
<evidence type="ECO:0000256" key="10">
    <source>
        <dbReference type="ARBA" id="ARBA00023136"/>
    </source>
</evidence>
<dbReference type="GO" id="GO:0006740">
    <property type="term" value="P:NADPH regeneration"/>
    <property type="evidence" value="ECO:0007669"/>
    <property type="project" value="TreeGrafter"/>
</dbReference>
<feature type="transmembrane region" description="Helical" evidence="12">
    <location>
        <begin position="348"/>
        <end position="369"/>
    </location>
</feature>
<feature type="transmembrane region" description="Helical" evidence="12">
    <location>
        <begin position="168"/>
        <end position="187"/>
    </location>
</feature>
<dbReference type="GO" id="GO:0005886">
    <property type="term" value="C:plasma membrane"/>
    <property type="evidence" value="ECO:0007669"/>
    <property type="project" value="UniProtKB-SubCell"/>
</dbReference>
<organism evidence="15 16">
    <name type="scientific">Micractinium conductrix</name>
    <dbReference type="NCBI Taxonomy" id="554055"/>
    <lineage>
        <taxon>Eukaryota</taxon>
        <taxon>Viridiplantae</taxon>
        <taxon>Chlorophyta</taxon>
        <taxon>core chlorophytes</taxon>
        <taxon>Trebouxiophyceae</taxon>
        <taxon>Chlorellales</taxon>
        <taxon>Chlorellaceae</taxon>
        <taxon>Chlorella clade</taxon>
        <taxon>Micractinium</taxon>
    </lineage>
</organism>
<feature type="transmembrane region" description="Helical" evidence="12">
    <location>
        <begin position="375"/>
        <end position="392"/>
    </location>
</feature>
<dbReference type="EMBL" id="LHPF02000002">
    <property type="protein sequence ID" value="PSC75818.1"/>
    <property type="molecule type" value="Genomic_DNA"/>
</dbReference>
<accession>A0A2P6VNZ2</accession>
<dbReference type="Pfam" id="PF12769">
    <property type="entry name" value="PNTB_4TM"/>
    <property type="match status" value="1"/>
</dbReference>
<feature type="transmembrane region" description="Helical" evidence="12">
    <location>
        <begin position="316"/>
        <end position="336"/>
    </location>
</feature>
<evidence type="ECO:0000256" key="9">
    <source>
        <dbReference type="ARBA" id="ARBA00023027"/>
    </source>
</evidence>
<keyword evidence="9" id="KW-0520">NAD</keyword>
<keyword evidence="6" id="KW-0521">NADP</keyword>
<keyword evidence="8 12" id="KW-1133">Transmembrane helix</keyword>
<evidence type="ECO:0000313" key="16">
    <source>
        <dbReference type="Proteomes" id="UP000239649"/>
    </source>
</evidence>
<comment type="catalytic activity">
    <reaction evidence="11">
        <text>NAD(+) + NADPH + H(+)(in) = NADH + NADP(+) + H(+)(out)</text>
        <dbReference type="Rhea" id="RHEA:47992"/>
        <dbReference type="ChEBI" id="CHEBI:15378"/>
        <dbReference type="ChEBI" id="CHEBI:57540"/>
        <dbReference type="ChEBI" id="CHEBI:57783"/>
        <dbReference type="ChEBI" id="CHEBI:57945"/>
        <dbReference type="ChEBI" id="CHEBI:58349"/>
        <dbReference type="EC" id="7.1.1.1"/>
    </reaction>
</comment>
<reference evidence="15 16" key="1">
    <citation type="journal article" date="2018" name="Plant J.">
        <title>Genome sequences of Chlorella sorokiniana UTEX 1602 and Micractinium conductrix SAG 241.80: implications to maltose excretion by a green alga.</title>
        <authorList>
            <person name="Arriola M.B."/>
            <person name="Velmurugan N."/>
            <person name="Zhang Y."/>
            <person name="Plunkett M.H."/>
            <person name="Hondzo H."/>
            <person name="Barney B.M."/>
        </authorList>
    </citation>
    <scope>NUCLEOTIDE SEQUENCE [LARGE SCALE GENOMIC DNA]</scope>
    <source>
        <strain evidence="15 16">SAG 241.80</strain>
    </source>
</reference>
<keyword evidence="3" id="KW-1003">Cell membrane</keyword>
<dbReference type="OrthoDB" id="37244at2759"/>
<dbReference type="Pfam" id="PF02233">
    <property type="entry name" value="PNTB"/>
    <property type="match status" value="1"/>
</dbReference>
<gene>
    <name evidence="15" type="ORF">C2E20_1170</name>
</gene>
<evidence type="ECO:0000256" key="8">
    <source>
        <dbReference type="ARBA" id="ARBA00022989"/>
    </source>
</evidence>
<evidence type="ECO:0000256" key="12">
    <source>
        <dbReference type="SAM" id="Phobius"/>
    </source>
</evidence>
<dbReference type="SUPFAM" id="SSF52467">
    <property type="entry name" value="DHS-like NAD/FAD-binding domain"/>
    <property type="match status" value="1"/>
</dbReference>
<dbReference type="EC" id="7.1.1.1" evidence="2"/>
<keyword evidence="4" id="KW-0997">Cell inner membrane</keyword>
<evidence type="ECO:0000256" key="3">
    <source>
        <dbReference type="ARBA" id="ARBA00022475"/>
    </source>
</evidence>
<dbReference type="GO" id="GO:0008750">
    <property type="term" value="F:proton-translocating NAD(P)+ transhydrogenase activity"/>
    <property type="evidence" value="ECO:0007669"/>
    <property type="project" value="UniProtKB-EC"/>
</dbReference>
<evidence type="ECO:0000256" key="2">
    <source>
        <dbReference type="ARBA" id="ARBA00012943"/>
    </source>
</evidence>
<dbReference type="FunFam" id="3.40.50.1220:FF:000002">
    <property type="entry name" value="NAD(P) transhydrogenase subunit beta"/>
    <property type="match status" value="1"/>
</dbReference>
<dbReference type="PANTHER" id="PTHR10160:SF19">
    <property type="entry name" value="PROTON-TRANSLOCATING NAD(P)(+) TRANSHYDROGENASE"/>
    <property type="match status" value="1"/>
</dbReference>
<feature type="transmembrane region" description="Helical" evidence="12">
    <location>
        <begin position="245"/>
        <end position="268"/>
    </location>
</feature>
<feature type="transmembrane region" description="Helical" evidence="12">
    <location>
        <begin position="128"/>
        <end position="148"/>
    </location>
</feature>
<comment type="subcellular location">
    <subcellularLocation>
        <location evidence="1">Cell inner membrane</location>
        <topology evidence="1">Multi-pass membrane protein</topology>
    </subcellularLocation>
</comment>
<feature type="transmembrane region" description="Helical" evidence="12">
    <location>
        <begin position="218"/>
        <end position="239"/>
    </location>
</feature>
<keyword evidence="10 12" id="KW-0472">Membrane</keyword>
<dbReference type="Gene3D" id="3.40.50.1220">
    <property type="entry name" value="TPP-binding domain"/>
    <property type="match status" value="1"/>
</dbReference>
<feature type="transmembrane region" description="Helical" evidence="12">
    <location>
        <begin position="429"/>
        <end position="448"/>
    </location>
</feature>
<feature type="transmembrane region" description="Helical" evidence="12">
    <location>
        <begin position="40"/>
        <end position="64"/>
    </location>
</feature>
<feature type="transmembrane region" description="Helical" evidence="12">
    <location>
        <begin position="275"/>
        <end position="296"/>
    </location>
</feature>
<dbReference type="InterPro" id="IPR034300">
    <property type="entry name" value="PNTB-like"/>
</dbReference>
<dbReference type="STRING" id="554055.A0A2P6VNZ2"/>
<feature type="transmembrane region" description="Helical" evidence="12">
    <location>
        <begin position="101"/>
        <end position="122"/>
    </location>
</feature>
<feature type="domain" description="NADP transhydrogenase beta-like" evidence="13">
    <location>
        <begin position="194"/>
        <end position="647"/>
    </location>
</feature>
<evidence type="ECO:0000259" key="14">
    <source>
        <dbReference type="Pfam" id="PF12769"/>
    </source>
</evidence>
<dbReference type="PANTHER" id="PTHR10160">
    <property type="entry name" value="NAD(P) TRANSHYDROGENASE"/>
    <property type="match status" value="1"/>
</dbReference>
<evidence type="ECO:0000256" key="6">
    <source>
        <dbReference type="ARBA" id="ARBA00022857"/>
    </source>
</evidence>
<feature type="transmembrane region" description="Helical" evidence="12">
    <location>
        <begin position="193"/>
        <end position="211"/>
    </location>
</feature>
<keyword evidence="7" id="KW-1278">Translocase</keyword>
<dbReference type="AlphaFoldDB" id="A0A2P6VNZ2"/>
<evidence type="ECO:0000256" key="11">
    <source>
        <dbReference type="ARBA" id="ARBA00048202"/>
    </source>
</evidence>
<protein>
    <recommendedName>
        <fullName evidence="2">proton-translocating NAD(P)(+) transhydrogenase</fullName>
        <ecNumber evidence="2">7.1.1.1</ecNumber>
    </recommendedName>
</protein>
<dbReference type="InterPro" id="IPR024605">
    <property type="entry name" value="NADP_transhyd_a_C"/>
</dbReference>
<evidence type="ECO:0000256" key="5">
    <source>
        <dbReference type="ARBA" id="ARBA00022692"/>
    </source>
</evidence>
<feature type="domain" description="NAD(P) transhydrogenase alpha subunit C-terminal" evidence="14">
    <location>
        <begin position="73"/>
        <end position="158"/>
    </location>
</feature>
<dbReference type="Proteomes" id="UP000239649">
    <property type="component" value="Unassembled WGS sequence"/>
</dbReference>
<keyword evidence="5 12" id="KW-0812">Transmembrane</keyword>
<dbReference type="InterPro" id="IPR029035">
    <property type="entry name" value="DHS-like_NAD/FAD-binding_dom"/>
</dbReference>
<comment type="caution">
    <text evidence="15">The sequence shown here is derived from an EMBL/GenBank/DDBJ whole genome shotgun (WGS) entry which is preliminary data.</text>
</comment>
<evidence type="ECO:0000259" key="13">
    <source>
        <dbReference type="Pfam" id="PF02233"/>
    </source>
</evidence>
<name>A0A2P6VNZ2_9CHLO</name>
<evidence type="ECO:0000256" key="7">
    <source>
        <dbReference type="ARBA" id="ARBA00022967"/>
    </source>
</evidence>
<evidence type="ECO:0000313" key="15">
    <source>
        <dbReference type="EMBL" id="PSC75818.1"/>
    </source>
</evidence>